<reference evidence="1 2" key="1">
    <citation type="submission" date="2020-10" db="EMBL/GenBank/DDBJ databases">
        <title>Sequencing the genomes of 1000 actinobacteria strains.</title>
        <authorList>
            <person name="Klenk H.-P."/>
        </authorList>
    </citation>
    <scope>NUCLEOTIDE SEQUENCE [LARGE SCALE GENOMIC DNA]</scope>
    <source>
        <strain evidence="1 2">DSM 43173</strain>
    </source>
</reference>
<dbReference type="EMBL" id="JADBEK010000001">
    <property type="protein sequence ID" value="MBE1587958.1"/>
    <property type="molecule type" value="Genomic_DNA"/>
</dbReference>
<proteinExistence type="predicted"/>
<evidence type="ECO:0000313" key="1">
    <source>
        <dbReference type="EMBL" id="MBE1587958.1"/>
    </source>
</evidence>
<dbReference type="RefSeq" id="WP_192788261.1">
    <property type="nucleotide sequence ID" value="NZ_JADBEK010000001.1"/>
</dbReference>
<gene>
    <name evidence="1" type="ORF">H4W80_006216</name>
</gene>
<protein>
    <submittedName>
        <fullName evidence="1">Uncharacterized protein</fullName>
    </submittedName>
</protein>
<accession>A0ABR9M4X2</accession>
<evidence type="ECO:0000313" key="2">
    <source>
        <dbReference type="Proteomes" id="UP000633509"/>
    </source>
</evidence>
<keyword evidence="2" id="KW-1185">Reference proteome</keyword>
<sequence>MTRRDEIADFHGPHVHLPKPDRIKLTWNEPANRAPRIRVVSHTCECKITTYELCSAAGQGFIRRTNRKNGTVRETAWTLTAAARHTFDQILQGDAR</sequence>
<name>A0ABR9M4X2_9ACTN</name>
<comment type="caution">
    <text evidence="1">The sequence shown here is derived from an EMBL/GenBank/DDBJ whole genome shotgun (WGS) entry which is preliminary data.</text>
</comment>
<dbReference type="Proteomes" id="UP000633509">
    <property type="component" value="Unassembled WGS sequence"/>
</dbReference>
<organism evidence="1 2">
    <name type="scientific">Nonomuraea angiospora</name>
    <dbReference type="NCBI Taxonomy" id="46172"/>
    <lineage>
        <taxon>Bacteria</taxon>
        <taxon>Bacillati</taxon>
        <taxon>Actinomycetota</taxon>
        <taxon>Actinomycetes</taxon>
        <taxon>Streptosporangiales</taxon>
        <taxon>Streptosporangiaceae</taxon>
        <taxon>Nonomuraea</taxon>
    </lineage>
</organism>